<gene>
    <name evidence="2" type="ORF">TWF718_009073</name>
</gene>
<organism evidence="2 3">
    <name type="scientific">Orbilia javanica</name>
    <dbReference type="NCBI Taxonomy" id="47235"/>
    <lineage>
        <taxon>Eukaryota</taxon>
        <taxon>Fungi</taxon>
        <taxon>Dikarya</taxon>
        <taxon>Ascomycota</taxon>
        <taxon>Pezizomycotina</taxon>
        <taxon>Orbiliomycetes</taxon>
        <taxon>Orbiliales</taxon>
        <taxon>Orbiliaceae</taxon>
        <taxon>Orbilia</taxon>
    </lineage>
</organism>
<comment type="caution">
    <text evidence="2">The sequence shown here is derived from an EMBL/GenBank/DDBJ whole genome shotgun (WGS) entry which is preliminary data.</text>
</comment>
<feature type="region of interest" description="Disordered" evidence="1">
    <location>
        <begin position="411"/>
        <end position="430"/>
    </location>
</feature>
<feature type="region of interest" description="Disordered" evidence="1">
    <location>
        <begin position="225"/>
        <end position="250"/>
    </location>
</feature>
<keyword evidence="3" id="KW-1185">Reference proteome</keyword>
<feature type="region of interest" description="Disordered" evidence="1">
    <location>
        <begin position="374"/>
        <end position="405"/>
    </location>
</feature>
<sequence>MADLNDELRGILDDDESLGPFVDFNLGIGEQQVASSGHEASFFEEWNAGLSQFDMNPAILLPGVSELQASYDEPDAPHDLDCGPMFMPSPLFIQDSDHPLLPIDSGYQLYEQGRIYVESFPGQHSPNPNPALMDGNYVIDPHLENSGSSDYDGFQDLVGTVEAGAYILSGVDGDYGLIGMSSAAPIAPMGQLIPTESPALSMTMAGSNKNGKLVLKTGDTNSIDNFSPKISKSKAKGKAPVTGGRSKFRPMNRPVLAETSGNSAGSDLDEGIDLENISGIYKRSLSMPQAFAQSVGLGQQASMRSHVDENNFDSDETIDLEEYAAAYNASVGSTGDCLSQSNFPPSYGRERSTEIASGIKSDDSNLVHRTLKESMNGSTLTPSIPTKRGRGRPIVPGSKRQRRIQAMAQPDYVPPKRGRPRTNEDGQRKRVRRAKIIQPVVHSAFSPTPTYTPQPAMVQFIPRPPNQEVDDISFNQIYKPVILNNEIGYTPDQFILDPIQAGKIQQIYNVELPAGGWIETAERWRLTFNLNRITPTSESLCRYLDKMAEMVPITTSHDAGHEESIESSSGDTTKPKTGADIQPLTQVPVSPKEVEAAQKNIFPDQRLQIIAGDGTHHEMTHEQVLQKLLDERDVYFRAVVWELMQRSQRIGSMNFVGTWNRMGGVWEFT</sequence>
<dbReference type="AlphaFoldDB" id="A0AAN8NSC1"/>
<evidence type="ECO:0000313" key="2">
    <source>
        <dbReference type="EMBL" id="KAK6339677.1"/>
    </source>
</evidence>
<dbReference type="Proteomes" id="UP001313282">
    <property type="component" value="Unassembled WGS sequence"/>
</dbReference>
<reference evidence="2 3" key="1">
    <citation type="submission" date="2019-10" db="EMBL/GenBank/DDBJ databases">
        <authorList>
            <person name="Palmer J.M."/>
        </authorList>
    </citation>
    <scope>NUCLEOTIDE SEQUENCE [LARGE SCALE GENOMIC DNA]</scope>
    <source>
        <strain evidence="2 3">TWF718</strain>
    </source>
</reference>
<evidence type="ECO:0000313" key="3">
    <source>
        <dbReference type="Proteomes" id="UP001313282"/>
    </source>
</evidence>
<name>A0AAN8NSC1_9PEZI</name>
<evidence type="ECO:0000256" key="1">
    <source>
        <dbReference type="SAM" id="MobiDB-lite"/>
    </source>
</evidence>
<proteinExistence type="predicted"/>
<dbReference type="EMBL" id="JAVHNR010000006">
    <property type="protein sequence ID" value="KAK6339677.1"/>
    <property type="molecule type" value="Genomic_DNA"/>
</dbReference>
<feature type="compositionally biased region" description="Polar residues" evidence="1">
    <location>
        <begin position="374"/>
        <end position="384"/>
    </location>
</feature>
<protein>
    <submittedName>
        <fullName evidence="2">Uncharacterized protein</fullName>
    </submittedName>
</protein>
<feature type="region of interest" description="Disordered" evidence="1">
    <location>
        <begin position="556"/>
        <end position="576"/>
    </location>
</feature>
<accession>A0AAN8NSC1</accession>